<name>B6IIW3_CAEBR</name>
<keyword evidence="2" id="KW-1185">Reference proteome</keyword>
<dbReference type="EMBL" id="HE600919">
    <property type="protein sequence ID" value="CAR99843.1"/>
    <property type="molecule type" value="Genomic_DNA"/>
</dbReference>
<dbReference type="GeneID" id="68916974"/>
<proteinExistence type="predicted"/>
<gene>
    <name evidence="1" type="ORF">CBG25488</name>
    <name evidence="1" type="ORF">CBG_25488</name>
</gene>
<reference evidence="1 2" key="2">
    <citation type="journal article" date="2011" name="PLoS Genet.">
        <title>Caenorhabditis briggsae recombinant inbred line genotypes reveal inter-strain incompatibility and the evolution of recombination.</title>
        <authorList>
            <person name="Ross J.A."/>
            <person name="Koboldt D.C."/>
            <person name="Staisch J.E."/>
            <person name="Chamberlin H.M."/>
            <person name="Gupta B.P."/>
            <person name="Miller R.D."/>
            <person name="Baird S.E."/>
            <person name="Haag E.S."/>
        </authorList>
    </citation>
    <scope>NUCLEOTIDE SEQUENCE [LARGE SCALE GENOMIC DNA]</scope>
    <source>
        <strain evidence="1 2">AF16</strain>
    </source>
</reference>
<accession>B6IIW3</accession>
<sequence length="15" mass="1814">MCYGARYLNTMTFEN</sequence>
<dbReference type="InParanoid" id="B6IIW3"/>
<dbReference type="KEGG" id="cbr:CBG_25488"/>
<organism evidence="1 2">
    <name type="scientific">Caenorhabditis briggsae</name>
    <dbReference type="NCBI Taxonomy" id="6238"/>
    <lineage>
        <taxon>Eukaryota</taxon>
        <taxon>Metazoa</taxon>
        <taxon>Ecdysozoa</taxon>
        <taxon>Nematoda</taxon>
        <taxon>Chromadorea</taxon>
        <taxon>Rhabditida</taxon>
        <taxon>Rhabditina</taxon>
        <taxon>Rhabditomorpha</taxon>
        <taxon>Rhabditoidea</taxon>
        <taxon>Rhabditidae</taxon>
        <taxon>Peloderinae</taxon>
        <taxon>Caenorhabditis</taxon>
    </lineage>
</organism>
<evidence type="ECO:0000313" key="1">
    <source>
        <dbReference type="EMBL" id="CAR99843.1"/>
    </source>
</evidence>
<reference evidence="1 2" key="1">
    <citation type="journal article" date="2003" name="PLoS Biol.">
        <title>The genome sequence of Caenorhabditis briggsae: a platform for comparative genomics.</title>
        <authorList>
            <person name="Stein L.D."/>
            <person name="Bao Z."/>
            <person name="Blasiar D."/>
            <person name="Blumenthal T."/>
            <person name="Brent M.R."/>
            <person name="Chen N."/>
            <person name="Chinwalla A."/>
            <person name="Clarke L."/>
            <person name="Clee C."/>
            <person name="Coghlan A."/>
            <person name="Coulson A."/>
            <person name="D'Eustachio P."/>
            <person name="Fitch D.H."/>
            <person name="Fulton L.A."/>
            <person name="Fulton R.E."/>
            <person name="Griffiths-Jones S."/>
            <person name="Harris T.W."/>
            <person name="Hillier L.W."/>
            <person name="Kamath R."/>
            <person name="Kuwabara P.E."/>
            <person name="Mardis E.R."/>
            <person name="Marra M.A."/>
            <person name="Miner T.L."/>
            <person name="Minx P."/>
            <person name="Mullikin J.C."/>
            <person name="Plumb R.W."/>
            <person name="Rogers J."/>
            <person name="Schein J.E."/>
            <person name="Sohrmann M."/>
            <person name="Spieth J."/>
            <person name="Stajich J.E."/>
            <person name="Wei C."/>
            <person name="Willey D."/>
            <person name="Wilson R.K."/>
            <person name="Durbin R."/>
            <person name="Waterston R.H."/>
        </authorList>
    </citation>
    <scope>NUCLEOTIDE SEQUENCE [LARGE SCALE GENOMIC DNA]</scope>
    <source>
        <strain evidence="1 2">AF16</strain>
    </source>
</reference>
<dbReference type="CTD" id="68916974"/>
<dbReference type="RefSeq" id="XP_045099404.1">
    <property type="nucleotide sequence ID" value="XM_045241863.1"/>
</dbReference>
<evidence type="ECO:0000313" key="2">
    <source>
        <dbReference type="Proteomes" id="UP000008549"/>
    </source>
</evidence>
<protein>
    <submittedName>
        <fullName evidence="1">Protein CBG25488</fullName>
    </submittedName>
</protein>
<dbReference type="Proteomes" id="UP000008549">
    <property type="component" value="Unassembled WGS sequence"/>
</dbReference>